<reference evidence="2 3" key="1">
    <citation type="submission" date="2024-04" db="EMBL/GenBank/DDBJ databases">
        <authorList>
            <person name="Fracassetti M."/>
        </authorList>
    </citation>
    <scope>NUCLEOTIDE SEQUENCE [LARGE SCALE GENOMIC DNA]</scope>
</reference>
<dbReference type="AlphaFoldDB" id="A0AAV2DEH7"/>
<evidence type="ECO:0000313" key="2">
    <source>
        <dbReference type="EMBL" id="CAL1371950.1"/>
    </source>
</evidence>
<dbReference type="EMBL" id="OZ034815">
    <property type="protein sequence ID" value="CAL1371950.1"/>
    <property type="molecule type" value="Genomic_DNA"/>
</dbReference>
<evidence type="ECO:0000256" key="1">
    <source>
        <dbReference type="SAM" id="MobiDB-lite"/>
    </source>
</evidence>
<evidence type="ECO:0000313" key="3">
    <source>
        <dbReference type="Proteomes" id="UP001497516"/>
    </source>
</evidence>
<dbReference type="Proteomes" id="UP001497516">
    <property type="component" value="Chromosome 2"/>
</dbReference>
<keyword evidence="3" id="KW-1185">Reference proteome</keyword>
<name>A0AAV2DEH7_9ROSI</name>
<feature type="region of interest" description="Disordered" evidence="1">
    <location>
        <begin position="59"/>
        <end position="97"/>
    </location>
</feature>
<gene>
    <name evidence="2" type="ORF">LTRI10_LOCUS13984</name>
</gene>
<organism evidence="2 3">
    <name type="scientific">Linum trigynum</name>
    <dbReference type="NCBI Taxonomy" id="586398"/>
    <lineage>
        <taxon>Eukaryota</taxon>
        <taxon>Viridiplantae</taxon>
        <taxon>Streptophyta</taxon>
        <taxon>Embryophyta</taxon>
        <taxon>Tracheophyta</taxon>
        <taxon>Spermatophyta</taxon>
        <taxon>Magnoliopsida</taxon>
        <taxon>eudicotyledons</taxon>
        <taxon>Gunneridae</taxon>
        <taxon>Pentapetalae</taxon>
        <taxon>rosids</taxon>
        <taxon>fabids</taxon>
        <taxon>Malpighiales</taxon>
        <taxon>Linaceae</taxon>
        <taxon>Linum</taxon>
    </lineage>
</organism>
<proteinExistence type="predicted"/>
<feature type="compositionally biased region" description="Basic and acidic residues" evidence="1">
    <location>
        <begin position="74"/>
        <end position="86"/>
    </location>
</feature>
<accession>A0AAV2DEH7</accession>
<protein>
    <recommendedName>
        <fullName evidence="4">Secreted protein</fullName>
    </recommendedName>
</protein>
<evidence type="ECO:0008006" key="4">
    <source>
        <dbReference type="Google" id="ProtNLM"/>
    </source>
</evidence>
<sequence>MIGTLTSLLGLWPRALLQLSRSAGDIFLYYFVAFFKSALANHEKQGLWWATSHMKPEGTQTSTPVTLLGRRRPRGDSVHHSSRREANLIVPGKRKRSQAPALTHVHEFTQPKRVRRSKLLMW</sequence>